<evidence type="ECO:0000313" key="8">
    <source>
        <dbReference type="EMBL" id="QFI53427.1"/>
    </source>
</evidence>
<keyword evidence="3" id="KW-1003">Cell membrane</keyword>
<feature type="transmembrane region" description="Helical" evidence="7">
    <location>
        <begin position="189"/>
        <end position="209"/>
    </location>
</feature>
<keyword evidence="2" id="KW-0813">Transport</keyword>
<comment type="subcellular location">
    <subcellularLocation>
        <location evidence="1">Cell inner membrane</location>
        <topology evidence="1">Multi-pass membrane protein</topology>
    </subcellularLocation>
</comment>
<dbReference type="GO" id="GO:0042910">
    <property type="term" value="F:xenobiotic transmembrane transporter activity"/>
    <property type="evidence" value="ECO:0007669"/>
    <property type="project" value="InterPro"/>
</dbReference>
<reference evidence="8 9" key="1">
    <citation type="submission" date="2019-05" db="EMBL/GenBank/DDBJ databases">
        <title>OXA-830, a novel chromosomally encoded expanded-spectrum class D beta-lactamase in Aeromonas simiae.</title>
        <authorList>
            <person name="Zhou W."/>
            <person name="Chen Q."/>
        </authorList>
    </citation>
    <scope>NUCLEOTIDE SEQUENCE [LARGE SCALE GENOMIC DNA]</scope>
    <source>
        <strain evidence="8 9">A6</strain>
    </source>
</reference>
<gene>
    <name evidence="8" type="ORF">FE240_01045</name>
</gene>
<evidence type="ECO:0000256" key="2">
    <source>
        <dbReference type="ARBA" id="ARBA00022448"/>
    </source>
</evidence>
<feature type="transmembrane region" description="Helical" evidence="7">
    <location>
        <begin position="102"/>
        <end position="131"/>
    </location>
</feature>
<sequence length="504" mass="53920">MSLLCLVILAIPGQLFDVSRCGGTSRPFKGRYKKNFFTYHEILFIEPRHRPTPTLHSPNPLHHAPIPTLLARLTGPMLLGIVAIHAFNLIDTFFIGMLGTDALAAVSFTFPVTFVITSLAMGLGAGLSAVLGHTLGQGRHEEAARFTTDALFLAVLLIVVLAPLGALTITPLFRLLGASGPLIALIHDYMAIWYLTMPLLVLPMVGNAAMRATGDTRTPSLIMAMAGLLNGLLDPLLIFGWGPLPALGIKGAAIASSLSWLMATLGSLHILYRREQLLRLQLSAKPQLLLHWQAMLHVALPAAFTNMLNPLANALLMVLFAGLGTEAVAAYGAASRVEALLLIVMMALSSVLAPFVSQNTGAGHPLRARAALMLAMRFAIVFQLLLYAMLWLLAPYIGPLFSRNPAVIGAITLYLSLVPLGYGCQALVMLLASALNGVRASAISLLFNSLRLFGFLLPAAWIGAKLGGLGGIYTGILLANLAVGILAYLYALTRFEPLCRRRCP</sequence>
<feature type="transmembrane region" description="Helical" evidence="7">
    <location>
        <begin position="151"/>
        <end position="177"/>
    </location>
</feature>
<keyword evidence="9" id="KW-1185">Reference proteome</keyword>
<evidence type="ECO:0000313" key="9">
    <source>
        <dbReference type="Proteomes" id="UP000594034"/>
    </source>
</evidence>
<dbReference type="InterPro" id="IPR052031">
    <property type="entry name" value="Membrane_Transporter-Flippase"/>
</dbReference>
<dbReference type="PANTHER" id="PTHR43549">
    <property type="entry name" value="MULTIDRUG RESISTANCE PROTEIN YPNP-RELATED"/>
    <property type="match status" value="1"/>
</dbReference>
<feature type="transmembrane region" description="Helical" evidence="7">
    <location>
        <begin position="470"/>
        <end position="492"/>
    </location>
</feature>
<name>A0A5J6WSZ1_9GAMM</name>
<feature type="transmembrane region" description="Helical" evidence="7">
    <location>
        <begin position="406"/>
        <end position="431"/>
    </location>
</feature>
<dbReference type="EMBL" id="CP040449">
    <property type="protein sequence ID" value="QFI53427.1"/>
    <property type="molecule type" value="Genomic_DNA"/>
</dbReference>
<feature type="transmembrane region" description="Helical" evidence="7">
    <location>
        <begin position="253"/>
        <end position="272"/>
    </location>
</feature>
<feature type="transmembrane region" description="Helical" evidence="7">
    <location>
        <begin position="443"/>
        <end position="464"/>
    </location>
</feature>
<dbReference type="InterPro" id="IPR002528">
    <property type="entry name" value="MATE_fam"/>
</dbReference>
<protein>
    <submittedName>
        <fullName evidence="8">MATE family efflux transporter</fullName>
    </submittedName>
</protein>
<evidence type="ECO:0000256" key="4">
    <source>
        <dbReference type="ARBA" id="ARBA00022692"/>
    </source>
</evidence>
<dbReference type="NCBIfam" id="TIGR00797">
    <property type="entry name" value="matE"/>
    <property type="match status" value="1"/>
</dbReference>
<dbReference type="GO" id="GO:0015297">
    <property type="term" value="F:antiporter activity"/>
    <property type="evidence" value="ECO:0007669"/>
    <property type="project" value="InterPro"/>
</dbReference>
<accession>A0A5J6WSZ1</accession>
<dbReference type="PIRSF" id="PIRSF006603">
    <property type="entry name" value="DinF"/>
    <property type="match status" value="1"/>
</dbReference>
<keyword evidence="6 7" id="KW-0472">Membrane</keyword>
<feature type="transmembrane region" description="Helical" evidence="7">
    <location>
        <begin position="370"/>
        <end position="394"/>
    </location>
</feature>
<evidence type="ECO:0000256" key="7">
    <source>
        <dbReference type="SAM" id="Phobius"/>
    </source>
</evidence>
<keyword evidence="5 7" id="KW-1133">Transmembrane helix</keyword>
<keyword evidence="4 7" id="KW-0812">Transmembrane</keyword>
<feature type="transmembrane region" description="Helical" evidence="7">
    <location>
        <begin position="221"/>
        <end position="241"/>
    </location>
</feature>
<dbReference type="InterPro" id="IPR048279">
    <property type="entry name" value="MdtK-like"/>
</dbReference>
<dbReference type="Pfam" id="PF01554">
    <property type="entry name" value="MatE"/>
    <property type="match status" value="2"/>
</dbReference>
<dbReference type="PANTHER" id="PTHR43549:SF3">
    <property type="entry name" value="MULTIDRUG RESISTANCE PROTEIN YPNP-RELATED"/>
    <property type="match status" value="1"/>
</dbReference>
<dbReference type="Proteomes" id="UP000594034">
    <property type="component" value="Chromosome"/>
</dbReference>
<dbReference type="GO" id="GO:0005886">
    <property type="term" value="C:plasma membrane"/>
    <property type="evidence" value="ECO:0007669"/>
    <property type="project" value="UniProtKB-SubCell"/>
</dbReference>
<dbReference type="AlphaFoldDB" id="A0A5J6WSZ1"/>
<evidence type="ECO:0000256" key="5">
    <source>
        <dbReference type="ARBA" id="ARBA00022989"/>
    </source>
</evidence>
<feature type="transmembrane region" description="Helical" evidence="7">
    <location>
        <begin position="339"/>
        <end position="358"/>
    </location>
</feature>
<organism evidence="8 9">
    <name type="scientific">Aeromonas simiae</name>
    <dbReference type="NCBI Taxonomy" id="218936"/>
    <lineage>
        <taxon>Bacteria</taxon>
        <taxon>Pseudomonadati</taxon>
        <taxon>Pseudomonadota</taxon>
        <taxon>Gammaproteobacteria</taxon>
        <taxon>Aeromonadales</taxon>
        <taxon>Aeromonadaceae</taxon>
        <taxon>Aeromonas</taxon>
    </lineage>
</organism>
<proteinExistence type="predicted"/>
<feature type="transmembrane region" description="Helical" evidence="7">
    <location>
        <begin position="69"/>
        <end position="90"/>
    </location>
</feature>
<evidence type="ECO:0000256" key="1">
    <source>
        <dbReference type="ARBA" id="ARBA00004429"/>
    </source>
</evidence>
<feature type="transmembrane region" description="Helical" evidence="7">
    <location>
        <begin position="315"/>
        <end position="333"/>
    </location>
</feature>
<evidence type="ECO:0000256" key="3">
    <source>
        <dbReference type="ARBA" id="ARBA00022475"/>
    </source>
</evidence>
<evidence type="ECO:0000256" key="6">
    <source>
        <dbReference type="ARBA" id="ARBA00023136"/>
    </source>
</evidence>
<dbReference type="KEGG" id="asim:FE240_01045"/>